<feature type="domain" description="C2H2-type" evidence="3">
    <location>
        <begin position="73"/>
        <end position="100"/>
    </location>
</feature>
<dbReference type="InterPro" id="IPR036236">
    <property type="entry name" value="Znf_C2H2_sf"/>
</dbReference>
<reference evidence="4" key="4">
    <citation type="submission" date="2025-09" db="UniProtKB">
        <authorList>
            <consortium name="Ensembl"/>
        </authorList>
    </citation>
    <scope>IDENTIFICATION</scope>
</reference>
<evidence type="ECO:0000313" key="4">
    <source>
        <dbReference type="Ensembl" id="ENSELUP00000057083.2"/>
    </source>
</evidence>
<feature type="region of interest" description="Disordered" evidence="2">
    <location>
        <begin position="432"/>
        <end position="454"/>
    </location>
</feature>
<evidence type="ECO:0000256" key="1">
    <source>
        <dbReference type="PROSITE-ProRule" id="PRU00042"/>
    </source>
</evidence>
<evidence type="ECO:0000256" key="2">
    <source>
        <dbReference type="SAM" id="MobiDB-lite"/>
    </source>
</evidence>
<dbReference type="FunFam" id="3.30.160.60:FF:003271">
    <property type="entry name" value="PR domain-containing 2, with ZNF domain a"/>
    <property type="match status" value="1"/>
</dbReference>
<evidence type="ECO:0000259" key="3">
    <source>
        <dbReference type="PROSITE" id="PS50157"/>
    </source>
</evidence>
<feature type="region of interest" description="Disordered" evidence="2">
    <location>
        <begin position="1237"/>
        <end position="1266"/>
    </location>
</feature>
<dbReference type="Gene3D" id="3.30.160.60">
    <property type="entry name" value="Classic Zinc Finger"/>
    <property type="match status" value="2"/>
</dbReference>
<feature type="domain" description="C2H2-type" evidence="3">
    <location>
        <begin position="803"/>
        <end position="826"/>
    </location>
</feature>
<dbReference type="Bgee" id="ENSELUG00000008423">
    <property type="expression patterns" value="Expressed in brain and 10 other cell types or tissues"/>
</dbReference>
<feature type="domain" description="C2H2-type" evidence="3">
    <location>
        <begin position="775"/>
        <end position="802"/>
    </location>
</feature>
<dbReference type="SMART" id="SM00355">
    <property type="entry name" value="ZnF_C2H2"/>
    <property type="match status" value="8"/>
</dbReference>
<dbReference type="GO" id="GO:0010468">
    <property type="term" value="P:regulation of gene expression"/>
    <property type="evidence" value="ECO:0007669"/>
    <property type="project" value="TreeGrafter"/>
</dbReference>
<dbReference type="PROSITE" id="PS00028">
    <property type="entry name" value="ZINC_FINGER_C2H2_1"/>
    <property type="match status" value="6"/>
</dbReference>
<feature type="compositionally biased region" description="Polar residues" evidence="2">
    <location>
        <begin position="1239"/>
        <end position="1254"/>
    </location>
</feature>
<dbReference type="Pfam" id="PF00096">
    <property type="entry name" value="zf-C2H2"/>
    <property type="match status" value="1"/>
</dbReference>
<organism evidence="4 5">
    <name type="scientific">Esox lucius</name>
    <name type="common">Northern pike</name>
    <dbReference type="NCBI Taxonomy" id="8010"/>
    <lineage>
        <taxon>Eukaryota</taxon>
        <taxon>Metazoa</taxon>
        <taxon>Chordata</taxon>
        <taxon>Craniata</taxon>
        <taxon>Vertebrata</taxon>
        <taxon>Euteleostomi</taxon>
        <taxon>Actinopterygii</taxon>
        <taxon>Neopterygii</taxon>
        <taxon>Teleostei</taxon>
        <taxon>Protacanthopterygii</taxon>
        <taxon>Esociformes</taxon>
        <taxon>Esocidae</taxon>
        <taxon>Esox</taxon>
    </lineage>
</organism>
<feature type="region of interest" description="Disordered" evidence="2">
    <location>
        <begin position="118"/>
        <end position="144"/>
    </location>
</feature>
<dbReference type="GeneTree" id="ENSGT00940000167828"/>
<feature type="domain" description="C2H2-type" evidence="3">
    <location>
        <begin position="105"/>
        <end position="132"/>
    </location>
</feature>
<dbReference type="PANTHER" id="PTHR16515">
    <property type="entry name" value="PR DOMAIN ZINC FINGER PROTEIN"/>
    <property type="match status" value="1"/>
</dbReference>
<protein>
    <recommendedName>
        <fullName evidence="3">C2H2-type domain-containing protein</fullName>
    </recommendedName>
</protein>
<reference evidence="4" key="3">
    <citation type="submission" date="2025-08" db="UniProtKB">
        <authorList>
            <consortium name="Ensembl"/>
        </authorList>
    </citation>
    <scope>IDENTIFICATION</scope>
</reference>
<reference evidence="4" key="2">
    <citation type="submission" date="2020-02" db="EMBL/GenBank/DDBJ databases">
        <title>Esox lucius (northern pike) genome, fEsoLuc1, primary haplotype.</title>
        <authorList>
            <person name="Myers G."/>
            <person name="Karagic N."/>
            <person name="Meyer A."/>
            <person name="Pippel M."/>
            <person name="Reichard M."/>
            <person name="Winkler S."/>
            <person name="Tracey A."/>
            <person name="Sims Y."/>
            <person name="Howe K."/>
            <person name="Rhie A."/>
            <person name="Formenti G."/>
            <person name="Durbin R."/>
            <person name="Fedrigo O."/>
            <person name="Jarvis E.D."/>
        </authorList>
    </citation>
    <scope>NUCLEOTIDE SEQUENCE [LARGE SCALE GENOMIC DNA]</scope>
</reference>
<keyword evidence="1" id="KW-0863">Zinc-finger</keyword>
<feature type="domain" description="C2H2-type" evidence="3">
    <location>
        <begin position="969"/>
        <end position="998"/>
    </location>
</feature>
<dbReference type="InterPro" id="IPR050331">
    <property type="entry name" value="Zinc_finger"/>
</dbReference>
<keyword evidence="5" id="KW-1185">Reference proteome</keyword>
<reference evidence="5" key="1">
    <citation type="journal article" date="2014" name="PLoS ONE">
        <title>The genome and linkage map of the northern pike (Esox lucius): conserved synteny revealed between the salmonid sister group and the Neoteleostei.</title>
        <authorList>
            <person name="Rondeau E.B."/>
            <person name="Minkley D.R."/>
            <person name="Leong J.S."/>
            <person name="Messmer A.M."/>
            <person name="Jantzen J.R."/>
            <person name="von Schalburg K.R."/>
            <person name="Lemon C."/>
            <person name="Bird N.H."/>
            <person name="Koop B.F."/>
        </authorList>
    </citation>
    <scope>NUCLEOTIDE SEQUENCE</scope>
</reference>
<feature type="domain" description="C2H2-type" evidence="3">
    <location>
        <begin position="832"/>
        <end position="860"/>
    </location>
</feature>
<dbReference type="GO" id="GO:0005634">
    <property type="term" value="C:nucleus"/>
    <property type="evidence" value="ECO:0007669"/>
    <property type="project" value="TreeGrafter"/>
</dbReference>
<dbReference type="SUPFAM" id="SSF57667">
    <property type="entry name" value="beta-beta-alpha zinc fingers"/>
    <property type="match status" value="2"/>
</dbReference>
<dbReference type="Ensembl" id="ENSELUT00000069500.2">
    <property type="protein sequence ID" value="ENSELUP00000057083.2"/>
    <property type="gene ID" value="ENSELUG00000008423.3"/>
</dbReference>
<dbReference type="GO" id="GO:0008270">
    <property type="term" value="F:zinc ion binding"/>
    <property type="evidence" value="ECO:0007669"/>
    <property type="project" value="UniProtKB-KW"/>
</dbReference>
<name>A0A6Q2XU48_ESOLU</name>
<evidence type="ECO:0000313" key="5">
    <source>
        <dbReference type="Proteomes" id="UP000265140"/>
    </source>
</evidence>
<accession>A0A6Q2XU48</accession>
<proteinExistence type="predicted"/>
<keyword evidence="1" id="KW-0479">Metal-binding</keyword>
<dbReference type="Proteomes" id="UP000265140">
    <property type="component" value="Chromosome 12"/>
</dbReference>
<feature type="domain" description="C2H2-type" evidence="3">
    <location>
        <begin position="186"/>
        <end position="209"/>
    </location>
</feature>
<keyword evidence="1" id="KW-0862">Zinc</keyword>
<dbReference type="PROSITE" id="PS50157">
    <property type="entry name" value="ZINC_FINGER_C2H2_2"/>
    <property type="match status" value="7"/>
</dbReference>
<sequence>MGDKEPLEKCCNLYLMSMETDVQSDLKMSQNCQNPEAIGCGLKQELAMVSHLITPELPEDPDQDLDVEIHESFPCQFCERHFTSKQGLERHIHIHTLAKHHTHIFKCKYCNKSFGSKIGRRRHERRHENAKTRPGSIIKAPGPVSSALQSNSTQCALYPSSSNASVLPEGDQAFMSDEHGALEGSHACKYCKKVFSTHTNMQRHQRRIHERFLRFKGKEAPLLQDAKRSKLPCNTSQQDNNTSLVTVLATEGDQEEQYMLDISGNISENLSFYIDGKIVSTSTVSGCEVVEVNSGCTTLVGLDAVIINPAQISQTLKVETATCTGKELPGQPLPKRRTATPPLLPQIKTELETESVLSSSQSSIVSSLIGSLLPQNTESNVIQRERTVYLSPKLKQLLQKQDGLKPTLALITEGQKLCSPLSLTVLPAGAGRFKRRTGSPPNSPQPSPTLNAENTNTDLGLCISLSSPTLDTECISSECRLTSKDESEISTSPPVENTMTHVLPEGWSPMSGGSSCNQQPLDLSNAFKKCEVEALGEAVLDLSVPRKSTVDSEAKGILVPQPLIKKKKPNTSMLEKVLMNEYANLEVAAEQGDSILENSDTPLVTDLAIASVSENPSPSCPASITMQSTSPCTIALASPTTHPVLVTAPSLITVLAPPTSSSCNSINQSIQVFSPTISPNPFVICTENSLNSAECELSTTLPDWNTTNSSSLLAISKPLDPNLNLQGHVFLTDHTVSQIALNTTTIGSPIGFEVQLNESSDETLSKLLETFTKDFMCNVCDKLFHSMKELGNHVSEHSDKWPYKCEFCVLLFGKPSALLEHRSTLHGVGTIYICCACTKEFAYLCNLKHHQKELHPGQECTYTEEENGKLRSQNYNNSKKGDTETLYCCASKAEGESDDATEELFTTIKIMASEVGRTKGLDVRLGINQHYPSFKPPPFPYHNRTPAASVASATNFTTHNIPQTFSTAIRCTKCGKGFVNMPELHKHILSCANASDKRRYTPKKNPIPLRTFAKAQNGVLSSTNSTNGQNALQTVSQINRPKLNQQPPAKLKLNALNKRKKRLVQRAISQRSKSSSLTKKVSLVVEEQEIYVCPHCRREFTYRRSRTKHMAVCPKKPTTQEAKKRKDGCISYTKENNGHLRRGIPHLKVKLQGSDNEQKSRAHSSRPAKMTALLPAPKVLSNKKSKTIIAKANVQPQQEAPKITALSLNHPFNSPKRQGSRMQYGVQEIPFNIKVVKSRPQQPNAKEHVQPSSDSRGRVGGPVTRSLQQVVIKASGKEQQVASQEPPRKLQVFYTCIPHERA</sequence>
<dbReference type="PANTHER" id="PTHR16515:SF37">
    <property type="entry name" value="PR DOMAIN ZINC FINGER PROTEIN 2"/>
    <property type="match status" value="1"/>
</dbReference>
<dbReference type="InterPro" id="IPR013087">
    <property type="entry name" value="Znf_C2H2_type"/>
</dbReference>